<proteinExistence type="predicted"/>
<evidence type="ECO:0000313" key="1">
    <source>
        <dbReference type="EMBL" id="MUI11844.1"/>
    </source>
</evidence>
<dbReference type="InterPro" id="IPR010384">
    <property type="entry name" value="MtfA_fam"/>
</dbReference>
<dbReference type="Gene3D" id="3.40.390.10">
    <property type="entry name" value="Collagenase (Catalytic Domain)"/>
    <property type="match status" value="1"/>
</dbReference>
<gene>
    <name evidence="1" type="ORF">GJV26_05000</name>
</gene>
<dbReference type="InterPro" id="IPR024079">
    <property type="entry name" value="MetalloPept_cat_dom_sf"/>
</dbReference>
<dbReference type="RefSeq" id="WP_155707864.1">
    <property type="nucleotide sequence ID" value="NZ_BMWU01000038.1"/>
</dbReference>
<dbReference type="OrthoDB" id="9786424at2"/>
<evidence type="ECO:0008006" key="3">
    <source>
        <dbReference type="Google" id="ProtNLM"/>
    </source>
</evidence>
<dbReference type="InterPro" id="IPR042252">
    <property type="entry name" value="MtfA_N"/>
</dbReference>
<dbReference type="EMBL" id="WNWM01000002">
    <property type="protein sequence ID" value="MUI11844.1"/>
    <property type="molecule type" value="Genomic_DNA"/>
</dbReference>
<dbReference type="PANTHER" id="PTHR30164:SF2">
    <property type="entry name" value="PROTEIN MTFA"/>
    <property type="match status" value="1"/>
</dbReference>
<dbReference type="Proteomes" id="UP000431684">
    <property type="component" value="Unassembled WGS sequence"/>
</dbReference>
<dbReference type="Pfam" id="PF06167">
    <property type="entry name" value="Peptidase_M90"/>
    <property type="match status" value="1"/>
</dbReference>
<dbReference type="Gene3D" id="1.10.472.150">
    <property type="entry name" value="Glucose-regulated metallo-peptidase M90, N-terminal domain"/>
    <property type="match status" value="1"/>
</dbReference>
<dbReference type="GO" id="GO:0004177">
    <property type="term" value="F:aminopeptidase activity"/>
    <property type="evidence" value="ECO:0007669"/>
    <property type="project" value="TreeGrafter"/>
</dbReference>
<dbReference type="CDD" id="cd20169">
    <property type="entry name" value="Peptidase_M90_mtfA"/>
    <property type="match status" value="1"/>
</dbReference>
<comment type="caution">
    <text evidence="1">The sequence shown here is derived from an EMBL/GenBank/DDBJ whole genome shotgun (WGS) entry which is preliminary data.</text>
</comment>
<dbReference type="GO" id="GO:0008237">
    <property type="term" value="F:metallopeptidase activity"/>
    <property type="evidence" value="ECO:0007669"/>
    <property type="project" value="InterPro"/>
</dbReference>
<protein>
    <recommendedName>
        <fullName evidence="3">Zinc-dependent peptidase</fullName>
    </recommendedName>
</protein>
<accession>A0A6I3X538</accession>
<name>A0A6I3X538_9BURK</name>
<dbReference type="SUPFAM" id="SSF55486">
    <property type="entry name" value="Metalloproteases ('zincins'), catalytic domain"/>
    <property type="match status" value="1"/>
</dbReference>
<reference evidence="1 2" key="1">
    <citation type="submission" date="2019-11" db="EMBL/GenBank/DDBJ databases">
        <title>Draft Genome Sequences of Six Type Strains of the Genus Massilia.</title>
        <authorList>
            <person name="Miess H."/>
            <person name="Frediansyah A."/>
            <person name="Goeker M."/>
            <person name="Gross H."/>
        </authorList>
    </citation>
    <scope>NUCLEOTIDE SEQUENCE [LARGE SCALE GENOMIC DNA]</scope>
    <source>
        <strain evidence="1 2">DSM 17513</strain>
    </source>
</reference>
<keyword evidence="2" id="KW-1185">Reference proteome</keyword>
<dbReference type="AlphaFoldDB" id="A0A6I3X538"/>
<evidence type="ECO:0000313" key="2">
    <source>
        <dbReference type="Proteomes" id="UP000431684"/>
    </source>
</evidence>
<sequence>MDALLGLTLVALAVAAPFLYPRWTLRRALSRPLPAADLAALRRYVPIHDRLGPALQERLQRHVKQFLHQKKFVGCAGLDVTDEMRVAIAGQACVLLLNRHGGVYPSLRTILLYPGAFAAARQDVGPGGVVTPFRQTMLGESWEDGRVVLSWEDAERGALAWNGQNVVLHEFAHQLDSEAGHTNGAPYLGSRENYRSWSEVLARDYEHLRRAAWLGSQDSVLDHYGATSPAEFFAVATEAFFGKPWQLAQRHPALYDELSKYYRVDPREWLDQPPVEPEPPAVVPAVPSNRSFAWASW</sequence>
<organism evidence="1 2">
    <name type="scientific">Pseudoduganella dura</name>
    <dbReference type="NCBI Taxonomy" id="321982"/>
    <lineage>
        <taxon>Bacteria</taxon>
        <taxon>Pseudomonadati</taxon>
        <taxon>Pseudomonadota</taxon>
        <taxon>Betaproteobacteria</taxon>
        <taxon>Burkholderiales</taxon>
        <taxon>Oxalobacteraceae</taxon>
        <taxon>Telluria group</taxon>
        <taxon>Pseudoduganella</taxon>
    </lineage>
</organism>
<dbReference type="GO" id="GO:0005829">
    <property type="term" value="C:cytosol"/>
    <property type="evidence" value="ECO:0007669"/>
    <property type="project" value="TreeGrafter"/>
</dbReference>
<dbReference type="PANTHER" id="PTHR30164">
    <property type="entry name" value="MTFA PEPTIDASE"/>
    <property type="match status" value="1"/>
</dbReference>